<dbReference type="Pfam" id="PF13302">
    <property type="entry name" value="Acetyltransf_3"/>
    <property type="match status" value="1"/>
</dbReference>
<name>A0ABP9WE88_9MICO</name>
<dbReference type="RefSeq" id="WP_345378455.1">
    <property type="nucleotide sequence ID" value="NZ_BAABRR010000002.1"/>
</dbReference>
<dbReference type="EMBL" id="BAABRR010000002">
    <property type="protein sequence ID" value="GAA5518147.1"/>
    <property type="molecule type" value="Genomic_DNA"/>
</dbReference>
<dbReference type="SUPFAM" id="SSF55729">
    <property type="entry name" value="Acyl-CoA N-acyltransferases (Nat)"/>
    <property type="match status" value="1"/>
</dbReference>
<sequence length="192" mass="21534">MGDADVIESSGLRLRPLRARDARAWMDLREANRDWLRPWEASAPPEAGHEPMSFRAFVRLERAQRRRLEAIPLAIEVDGALVGRVAIAGIQWGAQRAGSLGYWIAQDHAGRGIATRAAALLADHGFRAGLHRIEIAIRPENAASRRVAEKLGFTEEGIRRSHLYIDGAWRDHVVFARTQDEPRTGRYWETGA</sequence>
<feature type="domain" description="N-acetyltransferase" evidence="1">
    <location>
        <begin position="12"/>
        <end position="180"/>
    </location>
</feature>
<dbReference type="InterPro" id="IPR051908">
    <property type="entry name" value="Ribosomal_N-acetyltransferase"/>
</dbReference>
<dbReference type="PANTHER" id="PTHR43441:SF2">
    <property type="entry name" value="FAMILY ACETYLTRANSFERASE, PUTATIVE (AFU_ORTHOLOGUE AFUA_7G00850)-RELATED"/>
    <property type="match status" value="1"/>
</dbReference>
<evidence type="ECO:0000313" key="2">
    <source>
        <dbReference type="EMBL" id="GAA5518147.1"/>
    </source>
</evidence>
<gene>
    <name evidence="2" type="primary">ydaF</name>
    <name evidence="2" type="ORF">Lsed01_00567</name>
</gene>
<dbReference type="InterPro" id="IPR000182">
    <property type="entry name" value="GNAT_dom"/>
</dbReference>
<accession>A0ABP9WE88</accession>
<dbReference type="InterPro" id="IPR016181">
    <property type="entry name" value="Acyl_CoA_acyltransferase"/>
</dbReference>
<dbReference type="PROSITE" id="PS51186">
    <property type="entry name" value="GNAT"/>
    <property type="match status" value="1"/>
</dbReference>
<comment type="caution">
    <text evidence="2">The sequence shown here is derived from an EMBL/GenBank/DDBJ whole genome shotgun (WGS) entry which is preliminary data.</text>
</comment>
<dbReference type="Proteomes" id="UP001426770">
    <property type="component" value="Unassembled WGS sequence"/>
</dbReference>
<evidence type="ECO:0000259" key="1">
    <source>
        <dbReference type="PROSITE" id="PS51186"/>
    </source>
</evidence>
<proteinExistence type="predicted"/>
<dbReference type="PANTHER" id="PTHR43441">
    <property type="entry name" value="RIBOSOMAL-PROTEIN-SERINE ACETYLTRANSFERASE"/>
    <property type="match status" value="1"/>
</dbReference>
<dbReference type="Gene3D" id="3.40.630.30">
    <property type="match status" value="1"/>
</dbReference>
<organism evidence="2 3">
    <name type="scientific">Demequina sediminis</name>
    <dbReference type="NCBI Taxonomy" id="1930058"/>
    <lineage>
        <taxon>Bacteria</taxon>
        <taxon>Bacillati</taxon>
        <taxon>Actinomycetota</taxon>
        <taxon>Actinomycetes</taxon>
        <taxon>Micrococcales</taxon>
        <taxon>Demequinaceae</taxon>
        <taxon>Demequina</taxon>
    </lineage>
</organism>
<evidence type="ECO:0000313" key="3">
    <source>
        <dbReference type="Proteomes" id="UP001426770"/>
    </source>
</evidence>
<keyword evidence="3" id="KW-1185">Reference proteome</keyword>
<reference evidence="2 3" key="1">
    <citation type="submission" date="2024-02" db="EMBL/GenBank/DDBJ databases">
        <title>Lysinimicrobium sediminis NBRC 112286.</title>
        <authorList>
            <person name="Ichikawa N."/>
            <person name="Katano-Makiyama Y."/>
            <person name="Hidaka K."/>
        </authorList>
    </citation>
    <scope>NUCLEOTIDE SEQUENCE [LARGE SCALE GENOMIC DNA]</scope>
    <source>
        <strain evidence="2 3">NBRC 112286</strain>
    </source>
</reference>
<protein>
    <submittedName>
        <fullName evidence="2">Ribosomal N-acetyltransferase YdaF</fullName>
    </submittedName>
</protein>